<keyword evidence="3" id="KW-0325">Glycoprotein</keyword>
<reference evidence="7 8" key="1">
    <citation type="submission" date="2019-07" db="EMBL/GenBank/DDBJ databases">
        <title>Annotation for the trematode Paragonimus westermani.</title>
        <authorList>
            <person name="Choi Y.-J."/>
        </authorList>
    </citation>
    <scope>NUCLEOTIDE SEQUENCE [LARGE SCALE GENOMIC DNA]</scope>
    <source>
        <strain evidence="7">180907_Pwestermani</strain>
    </source>
</reference>
<sequence>MWILFCAVLSRHLLTALTATPVDSNIFGSVRWKLSASPYIIQDNDLVIASDALLHIEPGVKVYVGPGLTIKVKGTLRARGLPDRKIVFTRIPPDFLPLNETMSQTHSTNSLDRTANDIRRRRIRLVEGNELRQGQLQLWMADHWRPVCSRNTE</sequence>
<dbReference type="PANTHER" id="PTHR47653:SF1">
    <property type="entry name" value="DELETED IN MALIGNANT BRAIN TUMORS 1 PROTEIN"/>
    <property type="match status" value="1"/>
</dbReference>
<evidence type="ECO:0000313" key="8">
    <source>
        <dbReference type="Proteomes" id="UP000699462"/>
    </source>
</evidence>
<dbReference type="InterPro" id="IPR001190">
    <property type="entry name" value="SRCR"/>
</dbReference>
<keyword evidence="8" id="KW-1185">Reference proteome</keyword>
<accession>A0A8T0DFZ5</accession>
<name>A0A8T0DFZ5_9TREM</name>
<dbReference type="GO" id="GO:0045217">
    <property type="term" value="P:cell-cell junction maintenance"/>
    <property type="evidence" value="ECO:0007669"/>
    <property type="project" value="TreeGrafter"/>
</dbReference>
<evidence type="ECO:0000256" key="2">
    <source>
        <dbReference type="ARBA" id="ARBA00022737"/>
    </source>
</evidence>
<feature type="signal peptide" evidence="5">
    <location>
        <begin position="1"/>
        <end position="19"/>
    </location>
</feature>
<proteinExistence type="predicted"/>
<keyword evidence="2" id="KW-0677">Repeat</keyword>
<comment type="caution">
    <text evidence="4">Lacks conserved residue(s) required for the propagation of feature annotation.</text>
</comment>
<evidence type="ECO:0000259" key="6">
    <source>
        <dbReference type="PROSITE" id="PS50287"/>
    </source>
</evidence>
<evidence type="ECO:0000256" key="4">
    <source>
        <dbReference type="PROSITE-ProRule" id="PRU00196"/>
    </source>
</evidence>
<evidence type="ECO:0000256" key="3">
    <source>
        <dbReference type="ARBA" id="ARBA00023180"/>
    </source>
</evidence>
<dbReference type="OrthoDB" id="536948at2759"/>
<dbReference type="Proteomes" id="UP000699462">
    <property type="component" value="Unassembled WGS sequence"/>
</dbReference>
<feature type="chain" id="PRO_5035795707" description="SRCR domain-containing protein" evidence="5">
    <location>
        <begin position="20"/>
        <end position="153"/>
    </location>
</feature>
<comment type="caution">
    <text evidence="7">The sequence shown here is derived from an EMBL/GenBank/DDBJ whole genome shotgun (WGS) entry which is preliminary data.</text>
</comment>
<dbReference type="AlphaFoldDB" id="A0A8T0DFZ5"/>
<dbReference type="PANTHER" id="PTHR47653">
    <property type="entry name" value="PROTEIN BARK BEETLE"/>
    <property type="match status" value="1"/>
</dbReference>
<evidence type="ECO:0000313" key="7">
    <source>
        <dbReference type="EMBL" id="KAF8566755.1"/>
    </source>
</evidence>
<gene>
    <name evidence="7" type="ORF">P879_09013</name>
</gene>
<keyword evidence="1 5" id="KW-0732">Signal</keyword>
<protein>
    <recommendedName>
        <fullName evidence="6">SRCR domain-containing protein</fullName>
    </recommendedName>
</protein>
<dbReference type="GO" id="GO:0016020">
    <property type="term" value="C:membrane"/>
    <property type="evidence" value="ECO:0007669"/>
    <property type="project" value="InterPro"/>
</dbReference>
<dbReference type="EMBL" id="JTDF01004663">
    <property type="protein sequence ID" value="KAF8566755.1"/>
    <property type="molecule type" value="Genomic_DNA"/>
</dbReference>
<organism evidence="7 8">
    <name type="scientific">Paragonimus westermani</name>
    <dbReference type="NCBI Taxonomy" id="34504"/>
    <lineage>
        <taxon>Eukaryota</taxon>
        <taxon>Metazoa</taxon>
        <taxon>Spiralia</taxon>
        <taxon>Lophotrochozoa</taxon>
        <taxon>Platyhelminthes</taxon>
        <taxon>Trematoda</taxon>
        <taxon>Digenea</taxon>
        <taxon>Plagiorchiida</taxon>
        <taxon>Troglotremata</taxon>
        <taxon>Troglotrematidae</taxon>
        <taxon>Paragonimus</taxon>
    </lineage>
</organism>
<feature type="domain" description="SRCR" evidence="6">
    <location>
        <begin position="123"/>
        <end position="153"/>
    </location>
</feature>
<dbReference type="InterPro" id="IPR053243">
    <property type="entry name" value="SJ_maturation_regulator"/>
</dbReference>
<dbReference type="PROSITE" id="PS50287">
    <property type="entry name" value="SRCR_2"/>
    <property type="match status" value="1"/>
</dbReference>
<evidence type="ECO:0000256" key="1">
    <source>
        <dbReference type="ARBA" id="ARBA00022729"/>
    </source>
</evidence>
<evidence type="ECO:0000256" key="5">
    <source>
        <dbReference type="SAM" id="SignalP"/>
    </source>
</evidence>